<evidence type="ECO:0000259" key="15">
    <source>
        <dbReference type="Pfam" id="PF07992"/>
    </source>
</evidence>
<keyword evidence="7" id="KW-1015">Disulfide bond</keyword>
<evidence type="ECO:0000256" key="8">
    <source>
        <dbReference type="ARBA" id="ARBA00023284"/>
    </source>
</evidence>
<feature type="binding site" evidence="11">
    <location>
        <position position="281"/>
    </location>
    <ligand>
        <name>NAD(+)</name>
        <dbReference type="ChEBI" id="CHEBI:57540"/>
    </ligand>
</feature>
<dbReference type="NCBIfam" id="TIGR01350">
    <property type="entry name" value="lipoamide_DH"/>
    <property type="match status" value="1"/>
</dbReference>
<keyword evidence="17" id="KW-1185">Reference proteome</keyword>
<dbReference type="STRING" id="888061.AXF15_04175"/>
<name>A0A120KMX5_9BACT</name>
<keyword evidence="11" id="KW-0547">Nucleotide-binding</keyword>
<reference evidence="17" key="1">
    <citation type="submission" date="2016-02" db="EMBL/GenBank/DDBJ databases">
        <authorList>
            <person name="Holder M.E."/>
            <person name="Ajami N.J."/>
            <person name="Petrosino J.F."/>
        </authorList>
    </citation>
    <scope>NUCLEOTIDE SEQUENCE [LARGE SCALE GENOMIC DNA]</scope>
    <source>
        <strain evidence="17">DSM 12838</strain>
    </source>
</reference>
<feature type="binding site" evidence="11">
    <location>
        <position position="49"/>
    </location>
    <ligand>
        <name>FAD</name>
        <dbReference type="ChEBI" id="CHEBI:57692"/>
    </ligand>
</feature>
<dbReference type="PRINTS" id="PR00368">
    <property type="entry name" value="FADPNR"/>
</dbReference>
<proteinExistence type="inferred from homology"/>
<dbReference type="SUPFAM" id="SSF55424">
    <property type="entry name" value="FAD/NAD-linked reductases, dimerisation (C-terminal) domain"/>
    <property type="match status" value="1"/>
</dbReference>
<keyword evidence="4 11" id="KW-0274">FAD</keyword>
<evidence type="ECO:0000256" key="1">
    <source>
        <dbReference type="ARBA" id="ARBA00007532"/>
    </source>
</evidence>
<protein>
    <recommendedName>
        <fullName evidence="2 13">Dihydrolipoyl dehydrogenase</fullName>
        <ecNumber evidence="2 13">1.8.1.4</ecNumber>
    </recommendedName>
</protein>
<feature type="binding site" evidence="11">
    <location>
        <begin position="179"/>
        <end position="186"/>
    </location>
    <ligand>
        <name>NAD(+)</name>
        <dbReference type="ChEBI" id="CHEBI:57540"/>
    </ligand>
</feature>
<dbReference type="GO" id="GO:0006103">
    <property type="term" value="P:2-oxoglutarate metabolic process"/>
    <property type="evidence" value="ECO:0007669"/>
    <property type="project" value="TreeGrafter"/>
</dbReference>
<dbReference type="InterPro" id="IPR016156">
    <property type="entry name" value="FAD/NAD-linked_Rdtase_dimer_sf"/>
</dbReference>
<dbReference type="InterPro" id="IPR050151">
    <property type="entry name" value="Class-I_Pyr_Nuc-Dis_Oxidored"/>
</dbReference>
<feature type="binding site" evidence="11">
    <location>
        <position position="113"/>
    </location>
    <ligand>
        <name>FAD</name>
        <dbReference type="ChEBI" id="CHEBI:57692"/>
    </ligand>
</feature>
<dbReference type="PANTHER" id="PTHR22912">
    <property type="entry name" value="DISULFIDE OXIDOREDUCTASE"/>
    <property type="match status" value="1"/>
</dbReference>
<dbReference type="InterPro" id="IPR004099">
    <property type="entry name" value="Pyr_nucl-diS_OxRdtase_dimer"/>
</dbReference>
<dbReference type="Pfam" id="PF07992">
    <property type="entry name" value="Pyr_redox_2"/>
    <property type="match status" value="1"/>
</dbReference>
<dbReference type="PANTHER" id="PTHR22912:SF151">
    <property type="entry name" value="DIHYDROLIPOYL DEHYDROGENASE, MITOCHONDRIAL"/>
    <property type="match status" value="1"/>
</dbReference>
<feature type="binding site" evidence="11">
    <location>
        <begin position="142"/>
        <end position="144"/>
    </location>
    <ligand>
        <name>FAD</name>
        <dbReference type="ChEBI" id="CHEBI:57692"/>
    </ligand>
</feature>
<dbReference type="EMBL" id="CP014230">
    <property type="protein sequence ID" value="AMD92386.1"/>
    <property type="molecule type" value="Genomic_DNA"/>
</dbReference>
<dbReference type="Gene3D" id="3.30.390.30">
    <property type="match status" value="1"/>
</dbReference>
<dbReference type="PRINTS" id="PR00411">
    <property type="entry name" value="PNDRDTASEI"/>
</dbReference>
<gene>
    <name evidence="16" type="ORF">AXF15_04175</name>
</gene>
<dbReference type="PROSITE" id="PS00076">
    <property type="entry name" value="PYRIDINE_REDOX_1"/>
    <property type="match status" value="1"/>
</dbReference>
<comment type="cofactor">
    <cofactor evidence="11 13">
        <name>FAD</name>
        <dbReference type="ChEBI" id="CHEBI:57692"/>
    </cofactor>
    <text evidence="11 13">Binds 1 FAD per subunit.</text>
</comment>
<dbReference type="KEGG" id="doa:AXF15_04175"/>
<feature type="binding site" evidence="11">
    <location>
        <begin position="330"/>
        <end position="333"/>
    </location>
    <ligand>
        <name>FAD</name>
        <dbReference type="ChEBI" id="CHEBI:57692"/>
    </ligand>
</feature>
<evidence type="ECO:0000256" key="4">
    <source>
        <dbReference type="ARBA" id="ARBA00022827"/>
    </source>
</evidence>
<evidence type="ECO:0000256" key="9">
    <source>
        <dbReference type="ARBA" id="ARBA00049187"/>
    </source>
</evidence>
<evidence type="ECO:0000256" key="6">
    <source>
        <dbReference type="ARBA" id="ARBA00023027"/>
    </source>
</evidence>
<feature type="active site" description="Proton acceptor" evidence="10">
    <location>
        <position position="456"/>
    </location>
</feature>
<dbReference type="FunFam" id="3.30.390.30:FF:000001">
    <property type="entry name" value="Dihydrolipoyl dehydrogenase"/>
    <property type="match status" value="1"/>
</dbReference>
<dbReference type="OrthoDB" id="9786429at2"/>
<dbReference type="InterPro" id="IPR001100">
    <property type="entry name" value="Pyr_nuc-diS_OxRdtase"/>
</dbReference>
<dbReference type="RefSeq" id="WP_066603717.1">
    <property type="nucleotide sequence ID" value="NZ_CP014230.1"/>
</dbReference>
<dbReference type="InterPro" id="IPR036188">
    <property type="entry name" value="FAD/NAD-bd_sf"/>
</dbReference>
<feature type="binding site" evidence="11">
    <location>
        <position position="322"/>
    </location>
    <ligand>
        <name>FAD</name>
        <dbReference type="ChEBI" id="CHEBI:57692"/>
    </ligand>
</feature>
<dbReference type="Proteomes" id="UP000063964">
    <property type="component" value="Chromosome"/>
</dbReference>
<evidence type="ECO:0000259" key="14">
    <source>
        <dbReference type="Pfam" id="PF02852"/>
    </source>
</evidence>
<feature type="binding site" evidence="11">
    <location>
        <position position="202"/>
    </location>
    <ligand>
        <name>NAD(+)</name>
        <dbReference type="ChEBI" id="CHEBI:57540"/>
    </ligand>
</feature>
<evidence type="ECO:0000256" key="10">
    <source>
        <dbReference type="PIRSR" id="PIRSR000350-2"/>
    </source>
</evidence>
<dbReference type="InterPro" id="IPR023753">
    <property type="entry name" value="FAD/NAD-binding_dom"/>
</dbReference>
<evidence type="ECO:0000256" key="12">
    <source>
        <dbReference type="PIRSR" id="PIRSR000350-4"/>
    </source>
</evidence>
<dbReference type="GO" id="GO:0005737">
    <property type="term" value="C:cytoplasm"/>
    <property type="evidence" value="ECO:0007669"/>
    <property type="project" value="UniProtKB-ARBA"/>
</dbReference>
<dbReference type="Gene3D" id="3.50.50.60">
    <property type="entry name" value="FAD/NAD(P)-binding domain"/>
    <property type="match status" value="2"/>
</dbReference>
<dbReference type="PIRSF" id="PIRSF000350">
    <property type="entry name" value="Mercury_reductase_MerA"/>
    <property type="match status" value="1"/>
</dbReference>
<keyword evidence="8 13" id="KW-0676">Redox-active center</keyword>
<dbReference type="InterPro" id="IPR006258">
    <property type="entry name" value="Lipoamide_DH"/>
</dbReference>
<organism evidence="16 17">
    <name type="scientific">Desulfomicrobium orale DSM 12838</name>
    <dbReference type="NCBI Taxonomy" id="888061"/>
    <lineage>
        <taxon>Bacteria</taxon>
        <taxon>Pseudomonadati</taxon>
        <taxon>Thermodesulfobacteriota</taxon>
        <taxon>Desulfovibrionia</taxon>
        <taxon>Desulfovibrionales</taxon>
        <taxon>Desulfomicrobiaceae</taxon>
        <taxon>Desulfomicrobium</taxon>
    </lineage>
</organism>
<dbReference type="AlphaFoldDB" id="A0A120KMX5"/>
<dbReference type="GO" id="GO:0004148">
    <property type="term" value="F:dihydrolipoyl dehydrogenase (NADH) activity"/>
    <property type="evidence" value="ECO:0007669"/>
    <property type="project" value="UniProtKB-EC"/>
</dbReference>
<evidence type="ECO:0000313" key="16">
    <source>
        <dbReference type="EMBL" id="AMD92386.1"/>
    </source>
</evidence>
<keyword evidence="5 13" id="KW-0560">Oxidoreductase</keyword>
<evidence type="ECO:0000256" key="5">
    <source>
        <dbReference type="ARBA" id="ARBA00023002"/>
    </source>
</evidence>
<evidence type="ECO:0000256" key="2">
    <source>
        <dbReference type="ARBA" id="ARBA00012608"/>
    </source>
</evidence>
<comment type="catalytic activity">
    <reaction evidence="9 13">
        <text>N(6)-[(R)-dihydrolipoyl]-L-lysyl-[protein] + NAD(+) = N(6)-[(R)-lipoyl]-L-lysyl-[protein] + NADH + H(+)</text>
        <dbReference type="Rhea" id="RHEA:15045"/>
        <dbReference type="Rhea" id="RHEA-COMP:10474"/>
        <dbReference type="Rhea" id="RHEA-COMP:10475"/>
        <dbReference type="ChEBI" id="CHEBI:15378"/>
        <dbReference type="ChEBI" id="CHEBI:57540"/>
        <dbReference type="ChEBI" id="CHEBI:57945"/>
        <dbReference type="ChEBI" id="CHEBI:83099"/>
        <dbReference type="ChEBI" id="CHEBI:83100"/>
        <dbReference type="EC" id="1.8.1.4"/>
    </reaction>
</comment>
<feature type="domain" description="FAD/NAD(P)-binding" evidence="15">
    <location>
        <begin position="4"/>
        <end position="339"/>
    </location>
</feature>
<dbReference type="Pfam" id="PF02852">
    <property type="entry name" value="Pyr_redox_dim"/>
    <property type="match status" value="1"/>
</dbReference>
<keyword evidence="6 11" id="KW-0520">NAD</keyword>
<evidence type="ECO:0000256" key="7">
    <source>
        <dbReference type="ARBA" id="ARBA00023157"/>
    </source>
</evidence>
<accession>A0A120KMX5</accession>
<feature type="domain" description="Pyridine nucleotide-disulphide oxidoreductase dimerisation" evidence="14">
    <location>
        <begin position="358"/>
        <end position="463"/>
    </location>
</feature>
<dbReference type="SUPFAM" id="SSF51905">
    <property type="entry name" value="FAD/NAD(P)-binding domain"/>
    <property type="match status" value="1"/>
</dbReference>
<keyword evidence="3 13" id="KW-0285">Flavoprotein</keyword>
<sequence length="472" mass="49264">MSQRITVIGGGPGGYTAAFAAARAGAQVTLVEAGSLGGTCLNRGCIPTKTIKASADALETARRLAEFGISGGDGVRPDMPAILARKDKVVGILRGGLEKTCARLKVNLLQGRGEVVHAGLVRMHGRDGTIREIEGDRVVIATGSRCLDLPDLPVDHKRIINSDDALELAAVPGRLVVAGGGVIGCELAFIFQALGSAVTVVEGLDRILPVPSIDADLSKLIQREMKKRRIGCELARMVRGVDASGPALRVTLGPSPFVEEAAVPARPESVMEADMVLVAVGRAPNTEALGLSLAGVETDRRGWIRVNRRMETSAPGIYAIGDVLGPERIMLAHVAAMEGMVAARNCLGGAEEMDYSAVPAAVFTTPEVATVGLTEAQAREKGLNVACSQSQFRELGKAQAMGELAGLFKLVTDADTGRLLGAHLAGAHVSDIIAEPTLALKLKATAKDLAGTIHAHPTLAEGIFETVHLFED</sequence>
<evidence type="ECO:0000256" key="13">
    <source>
        <dbReference type="RuleBase" id="RU003692"/>
    </source>
</evidence>
<feature type="disulfide bond" description="Redox-active" evidence="12">
    <location>
        <begin position="40"/>
        <end position="45"/>
    </location>
</feature>
<evidence type="ECO:0000256" key="3">
    <source>
        <dbReference type="ARBA" id="ARBA00022630"/>
    </source>
</evidence>
<dbReference type="EC" id="1.8.1.4" evidence="2 13"/>
<evidence type="ECO:0000256" key="11">
    <source>
        <dbReference type="PIRSR" id="PIRSR000350-3"/>
    </source>
</evidence>
<dbReference type="InterPro" id="IPR012999">
    <property type="entry name" value="Pyr_OxRdtase_I_AS"/>
</dbReference>
<evidence type="ECO:0000313" key="17">
    <source>
        <dbReference type="Proteomes" id="UP000063964"/>
    </source>
</evidence>
<dbReference type="GO" id="GO:0050660">
    <property type="term" value="F:flavin adenine dinucleotide binding"/>
    <property type="evidence" value="ECO:0007669"/>
    <property type="project" value="InterPro"/>
</dbReference>
<comment type="miscellaneous">
    <text evidence="13">The active site is a redox-active disulfide bond.</text>
</comment>
<comment type="similarity">
    <text evidence="1 13">Belongs to the class-I pyridine nucleotide-disulfide oxidoreductase family.</text>
</comment>